<dbReference type="Proteomes" id="UP000231279">
    <property type="component" value="Unassembled WGS sequence"/>
</dbReference>
<keyword evidence="1" id="KW-0809">Transit peptide</keyword>
<feature type="domain" description="MORF/ORRM1/DAG-like MORF" evidence="3">
    <location>
        <begin position="91"/>
        <end position="148"/>
    </location>
</feature>
<dbReference type="Pfam" id="PF21864">
    <property type="entry name" value="MORF_dom"/>
    <property type="match status" value="1"/>
</dbReference>
<evidence type="ECO:0000256" key="1">
    <source>
        <dbReference type="ARBA" id="ARBA00022946"/>
    </source>
</evidence>
<dbReference type="GO" id="GO:0080156">
    <property type="term" value="P:mitochondrial mRNA modification"/>
    <property type="evidence" value="ECO:0007669"/>
    <property type="project" value="TreeGrafter"/>
</dbReference>
<feature type="compositionally biased region" description="Polar residues" evidence="2">
    <location>
        <begin position="327"/>
        <end position="336"/>
    </location>
</feature>
<feature type="compositionally biased region" description="Polar residues" evidence="2">
    <location>
        <begin position="285"/>
        <end position="309"/>
    </location>
</feature>
<dbReference type="PANTHER" id="PTHR31346">
    <property type="entry name" value="MULTIPLE ORGANELLAR RNA EDITING FACTOR 2, CHLOROPLASTIC-RELATED-RELATED"/>
    <property type="match status" value="1"/>
</dbReference>
<dbReference type="InterPro" id="IPR039206">
    <property type="entry name" value="MORF/ORRM1/DAG-like"/>
</dbReference>
<dbReference type="AlphaFoldDB" id="A0A2G9HA95"/>
<evidence type="ECO:0000313" key="5">
    <source>
        <dbReference type="Proteomes" id="UP000231279"/>
    </source>
</evidence>
<sequence>MALNVLRLRRALSLSSYLLHHSLHQPKPVSSAFSHLVPTVTPAPSPGPFPSPSPIQITRPFTSTTTLLRKTFDPETDEIGPDTILFEGCDYNHWLITMDFPKDSNLTREQMIETYVNTAAQVFGRIIWWERIARNWICNSSLLSPFGFWIMNKCLMQSACPSKPFQNYGPPPPQQNYGPPPRQNFGPPPQQNYGPPPQQNYGPPPQQNYGPPPQPQNFGQPQQNYGPTQQSYRPPPQQSYVPPPQQSYGNSPNFSSQQSYGPPASGEKGGSKSPTNGAGHGERNTIPSYQGNFNQAEPGNHISQVQRDFQSPVPPEHRTFPQDADYGSSQHGSSGKVSGWQRDFSSMRNN</sequence>
<dbReference type="PANTHER" id="PTHR31346:SF5">
    <property type="entry name" value="MULTIPLE ORGANELLAR RNA EDITING FACTOR 1, MITOCHONDRIAL"/>
    <property type="match status" value="1"/>
</dbReference>
<comment type="caution">
    <text evidence="4">The sequence shown here is derived from an EMBL/GenBank/DDBJ whole genome shotgun (WGS) entry which is preliminary data.</text>
</comment>
<reference evidence="5" key="1">
    <citation type="journal article" date="2018" name="Gigascience">
        <title>Genome assembly of the Pink Ipe (Handroanthus impetiginosus, Bignoniaceae), a highly valued, ecologically keystone Neotropical timber forest tree.</title>
        <authorList>
            <person name="Silva-Junior O.B."/>
            <person name="Grattapaglia D."/>
            <person name="Novaes E."/>
            <person name="Collevatti R.G."/>
        </authorList>
    </citation>
    <scope>NUCLEOTIDE SEQUENCE [LARGE SCALE GENOMIC DNA]</scope>
    <source>
        <strain evidence="5">cv. UFG-1</strain>
    </source>
</reference>
<dbReference type="EMBL" id="NKXS01002326">
    <property type="protein sequence ID" value="PIN14220.1"/>
    <property type="molecule type" value="Genomic_DNA"/>
</dbReference>
<protein>
    <recommendedName>
        <fullName evidence="3">MORF/ORRM1/DAG-like MORF domain-containing protein</fullName>
    </recommendedName>
</protein>
<keyword evidence="5" id="KW-1185">Reference proteome</keyword>
<dbReference type="STRING" id="429701.A0A2G9HA95"/>
<name>A0A2G9HA95_9LAMI</name>
<accession>A0A2G9HA95</accession>
<proteinExistence type="predicted"/>
<feature type="compositionally biased region" description="Low complexity" evidence="2">
    <location>
        <begin position="216"/>
        <end position="232"/>
    </location>
</feature>
<dbReference type="InterPro" id="IPR054059">
    <property type="entry name" value="MORF/ORRM1/DAG-like_MORF"/>
</dbReference>
<dbReference type="GO" id="GO:0016554">
    <property type="term" value="P:cytidine to uridine editing"/>
    <property type="evidence" value="ECO:0007669"/>
    <property type="project" value="InterPro"/>
</dbReference>
<gene>
    <name evidence="4" type="ORF">CDL12_13157</name>
</gene>
<organism evidence="4 5">
    <name type="scientific">Handroanthus impetiginosus</name>
    <dbReference type="NCBI Taxonomy" id="429701"/>
    <lineage>
        <taxon>Eukaryota</taxon>
        <taxon>Viridiplantae</taxon>
        <taxon>Streptophyta</taxon>
        <taxon>Embryophyta</taxon>
        <taxon>Tracheophyta</taxon>
        <taxon>Spermatophyta</taxon>
        <taxon>Magnoliopsida</taxon>
        <taxon>eudicotyledons</taxon>
        <taxon>Gunneridae</taxon>
        <taxon>Pentapetalae</taxon>
        <taxon>asterids</taxon>
        <taxon>lamiids</taxon>
        <taxon>Lamiales</taxon>
        <taxon>Bignoniaceae</taxon>
        <taxon>Crescentiina</taxon>
        <taxon>Tabebuia alliance</taxon>
        <taxon>Handroanthus</taxon>
    </lineage>
</organism>
<feature type="compositionally biased region" description="Polar residues" evidence="2">
    <location>
        <begin position="249"/>
        <end position="260"/>
    </location>
</feature>
<dbReference type="GO" id="GO:0005739">
    <property type="term" value="C:mitochondrion"/>
    <property type="evidence" value="ECO:0007669"/>
    <property type="project" value="TreeGrafter"/>
</dbReference>
<evidence type="ECO:0000256" key="2">
    <source>
        <dbReference type="SAM" id="MobiDB-lite"/>
    </source>
</evidence>
<feature type="compositionally biased region" description="Pro residues" evidence="2">
    <location>
        <begin position="233"/>
        <end position="245"/>
    </location>
</feature>
<feature type="compositionally biased region" description="Pro residues" evidence="2">
    <location>
        <begin position="169"/>
        <end position="215"/>
    </location>
</feature>
<feature type="region of interest" description="Disordered" evidence="2">
    <location>
        <begin position="165"/>
        <end position="350"/>
    </location>
</feature>
<evidence type="ECO:0000259" key="3">
    <source>
        <dbReference type="Pfam" id="PF21864"/>
    </source>
</evidence>
<evidence type="ECO:0000313" key="4">
    <source>
        <dbReference type="EMBL" id="PIN14220.1"/>
    </source>
</evidence>